<proteinExistence type="predicted"/>
<dbReference type="EMBL" id="GBXM01020545">
    <property type="protein sequence ID" value="JAH88032.1"/>
    <property type="molecule type" value="Transcribed_RNA"/>
</dbReference>
<reference evidence="1" key="2">
    <citation type="journal article" date="2015" name="Fish Shellfish Immunol.">
        <title>Early steps in the European eel (Anguilla anguilla)-Vibrio vulnificus interaction in the gills: Role of the RtxA13 toxin.</title>
        <authorList>
            <person name="Callol A."/>
            <person name="Pajuelo D."/>
            <person name="Ebbesson L."/>
            <person name="Teles M."/>
            <person name="MacKenzie S."/>
            <person name="Amaro C."/>
        </authorList>
    </citation>
    <scope>NUCLEOTIDE SEQUENCE</scope>
</reference>
<evidence type="ECO:0000313" key="1">
    <source>
        <dbReference type="EMBL" id="JAH88032.1"/>
    </source>
</evidence>
<reference evidence="1" key="1">
    <citation type="submission" date="2014-11" db="EMBL/GenBank/DDBJ databases">
        <authorList>
            <person name="Amaro Gonzalez C."/>
        </authorList>
    </citation>
    <scope>NUCLEOTIDE SEQUENCE</scope>
</reference>
<dbReference type="AlphaFoldDB" id="A0A0E9WCF5"/>
<name>A0A0E9WCF5_ANGAN</name>
<protein>
    <submittedName>
        <fullName evidence="1">Uncharacterized protein</fullName>
    </submittedName>
</protein>
<organism evidence="1">
    <name type="scientific">Anguilla anguilla</name>
    <name type="common">European freshwater eel</name>
    <name type="synonym">Muraena anguilla</name>
    <dbReference type="NCBI Taxonomy" id="7936"/>
    <lineage>
        <taxon>Eukaryota</taxon>
        <taxon>Metazoa</taxon>
        <taxon>Chordata</taxon>
        <taxon>Craniata</taxon>
        <taxon>Vertebrata</taxon>
        <taxon>Euteleostomi</taxon>
        <taxon>Actinopterygii</taxon>
        <taxon>Neopterygii</taxon>
        <taxon>Teleostei</taxon>
        <taxon>Anguilliformes</taxon>
        <taxon>Anguillidae</taxon>
        <taxon>Anguilla</taxon>
    </lineage>
</organism>
<accession>A0A0E9WCF5</accession>
<sequence>MDHLLYFWKFLSSCKYTNHSSLQLIQKPHNKLHFSKLQ</sequence>